<feature type="compositionally biased region" description="Basic and acidic residues" evidence="6">
    <location>
        <begin position="159"/>
        <end position="186"/>
    </location>
</feature>
<keyword evidence="9" id="KW-1185">Reference proteome</keyword>
<dbReference type="PANTHER" id="PTHR31394">
    <property type="entry name" value="TRANSMEMBRANE PROTEIN 199"/>
    <property type="match status" value="1"/>
</dbReference>
<dbReference type="InterPro" id="IPR021013">
    <property type="entry name" value="ATPase_Vma12"/>
</dbReference>
<evidence type="ECO:0000256" key="5">
    <source>
        <dbReference type="ARBA" id="ARBA00023136"/>
    </source>
</evidence>
<evidence type="ECO:0000256" key="7">
    <source>
        <dbReference type="SAM" id="Phobius"/>
    </source>
</evidence>
<sequence>MAEWKLDCDSKQRLEKLIGSAGDELSGEDRKQLQKIAKQNTINFDDVSVIRTTLPPYQPLYTFFNRLNIHFESCEYKATPEFRAKTNRLKERFKHEEYRRMVENVDSTQSFGTVNLVSGIGSEMKQATRFIIGLVLGTVVFFADLYFVIKGMDEREMARPPAHVERYENEQRQKKKIDEQKQETKKIPVKSAKQKKND</sequence>
<organism evidence="8 9">
    <name type="scientific">Diploscapter pachys</name>
    <dbReference type="NCBI Taxonomy" id="2018661"/>
    <lineage>
        <taxon>Eukaryota</taxon>
        <taxon>Metazoa</taxon>
        <taxon>Ecdysozoa</taxon>
        <taxon>Nematoda</taxon>
        <taxon>Chromadorea</taxon>
        <taxon>Rhabditida</taxon>
        <taxon>Rhabditina</taxon>
        <taxon>Rhabditomorpha</taxon>
        <taxon>Rhabditoidea</taxon>
        <taxon>Rhabditidae</taxon>
        <taxon>Diploscapter</taxon>
    </lineage>
</organism>
<evidence type="ECO:0000256" key="3">
    <source>
        <dbReference type="ARBA" id="ARBA00022824"/>
    </source>
</evidence>
<proteinExistence type="predicted"/>
<name>A0A2A2LNV3_9BILA</name>
<keyword evidence="4 7" id="KW-1133">Transmembrane helix</keyword>
<evidence type="ECO:0000313" key="8">
    <source>
        <dbReference type="EMBL" id="PAV87735.1"/>
    </source>
</evidence>
<dbReference type="GO" id="GO:0005789">
    <property type="term" value="C:endoplasmic reticulum membrane"/>
    <property type="evidence" value="ECO:0007669"/>
    <property type="project" value="UniProtKB-SubCell"/>
</dbReference>
<keyword evidence="3" id="KW-0256">Endoplasmic reticulum</keyword>
<dbReference type="AlphaFoldDB" id="A0A2A2LNV3"/>
<feature type="transmembrane region" description="Helical" evidence="7">
    <location>
        <begin position="130"/>
        <end position="149"/>
    </location>
</feature>
<protein>
    <submittedName>
        <fullName evidence="8">Uncharacterized protein</fullName>
    </submittedName>
</protein>
<comment type="subcellular location">
    <subcellularLocation>
        <location evidence="1">Endoplasmic reticulum membrane</location>
        <topology evidence="1">Multi-pass membrane protein</topology>
    </subcellularLocation>
</comment>
<keyword evidence="5 7" id="KW-0472">Membrane</keyword>
<dbReference type="Proteomes" id="UP000218231">
    <property type="component" value="Unassembled WGS sequence"/>
</dbReference>
<evidence type="ECO:0000256" key="6">
    <source>
        <dbReference type="SAM" id="MobiDB-lite"/>
    </source>
</evidence>
<dbReference type="PANTHER" id="PTHR31394:SF1">
    <property type="entry name" value="TRANSMEMBRANE PROTEIN 199"/>
    <property type="match status" value="1"/>
</dbReference>
<gene>
    <name evidence="8" type="ORF">WR25_03771</name>
</gene>
<evidence type="ECO:0000313" key="9">
    <source>
        <dbReference type="Proteomes" id="UP000218231"/>
    </source>
</evidence>
<feature type="region of interest" description="Disordered" evidence="6">
    <location>
        <begin position="159"/>
        <end position="198"/>
    </location>
</feature>
<evidence type="ECO:0000256" key="2">
    <source>
        <dbReference type="ARBA" id="ARBA00022692"/>
    </source>
</evidence>
<evidence type="ECO:0000256" key="4">
    <source>
        <dbReference type="ARBA" id="ARBA00022989"/>
    </source>
</evidence>
<comment type="caution">
    <text evidence="8">The sequence shown here is derived from an EMBL/GenBank/DDBJ whole genome shotgun (WGS) entry which is preliminary data.</text>
</comment>
<keyword evidence="2 7" id="KW-0812">Transmembrane</keyword>
<dbReference type="GO" id="GO:0070072">
    <property type="term" value="P:vacuolar proton-transporting V-type ATPase complex assembly"/>
    <property type="evidence" value="ECO:0007669"/>
    <property type="project" value="InterPro"/>
</dbReference>
<reference evidence="8 9" key="1">
    <citation type="journal article" date="2017" name="Curr. Biol.">
        <title>Genome architecture and evolution of a unichromosomal asexual nematode.</title>
        <authorList>
            <person name="Fradin H."/>
            <person name="Zegar C."/>
            <person name="Gutwein M."/>
            <person name="Lucas J."/>
            <person name="Kovtun M."/>
            <person name="Corcoran D."/>
            <person name="Baugh L.R."/>
            <person name="Kiontke K."/>
            <person name="Gunsalus K."/>
            <person name="Fitch D.H."/>
            <person name="Piano F."/>
        </authorList>
    </citation>
    <scope>NUCLEOTIDE SEQUENCE [LARGE SCALE GENOMIC DNA]</scope>
    <source>
        <strain evidence="8">PF1309</strain>
    </source>
</reference>
<dbReference type="EMBL" id="LIAE01006552">
    <property type="protein sequence ID" value="PAV87735.1"/>
    <property type="molecule type" value="Genomic_DNA"/>
</dbReference>
<accession>A0A2A2LNV3</accession>
<dbReference type="OrthoDB" id="19981at2759"/>
<evidence type="ECO:0000256" key="1">
    <source>
        <dbReference type="ARBA" id="ARBA00004477"/>
    </source>
</evidence>